<sequence>MMKTKLSLSAILGAVALTSGVLFANPATAEPCSLMKGWKKNFSVTFNQLNPTQQAFLRIGGVAALAGAGWLVAKKIKGTTDTSSSASNDFLNETSFPIHVPPEALETIPLEVEEEEVSSHQPTSKG</sequence>
<keyword evidence="1" id="KW-1133">Transmembrane helix</keyword>
<protein>
    <submittedName>
        <fullName evidence="3">Uncharacterized protein</fullName>
    </submittedName>
</protein>
<evidence type="ECO:0000313" key="4">
    <source>
        <dbReference type="Proteomes" id="UP000002384"/>
    </source>
</evidence>
<keyword evidence="4" id="KW-1185">Reference proteome</keyword>
<dbReference type="HOGENOM" id="CLU_1977850_0_0_3"/>
<accession>B7KCD6</accession>
<keyword evidence="1" id="KW-0812">Transmembrane</keyword>
<dbReference type="RefSeq" id="WP_012599184.1">
    <property type="nucleotide sequence ID" value="NC_011729.1"/>
</dbReference>
<keyword evidence="1" id="KW-0472">Membrane</keyword>
<reference evidence="4" key="1">
    <citation type="journal article" date="2011" name="MBio">
        <title>Novel metabolic attributes of the genus Cyanothece, comprising a group of unicellular nitrogen-fixing Cyanobacteria.</title>
        <authorList>
            <person name="Bandyopadhyay A."/>
            <person name="Elvitigala T."/>
            <person name="Welsh E."/>
            <person name="Stockel J."/>
            <person name="Liberton M."/>
            <person name="Min H."/>
            <person name="Sherman L.A."/>
            <person name="Pakrasi H.B."/>
        </authorList>
    </citation>
    <scope>NUCLEOTIDE SEQUENCE [LARGE SCALE GENOMIC DNA]</scope>
    <source>
        <strain evidence="4">PCC 7424</strain>
    </source>
</reference>
<evidence type="ECO:0000313" key="3">
    <source>
        <dbReference type="EMBL" id="ACK70241.1"/>
    </source>
</evidence>
<name>B7KCD6_GLOC7</name>
<feature type="transmembrane region" description="Helical" evidence="1">
    <location>
        <begin position="55"/>
        <end position="73"/>
    </location>
</feature>
<dbReference type="AlphaFoldDB" id="B7KCD6"/>
<feature type="signal peptide" evidence="2">
    <location>
        <begin position="1"/>
        <end position="24"/>
    </location>
</feature>
<dbReference type="KEGG" id="cyc:PCC7424_1809"/>
<gene>
    <name evidence="3" type="ordered locus">PCC7424_1809</name>
</gene>
<evidence type="ECO:0000256" key="2">
    <source>
        <dbReference type="SAM" id="SignalP"/>
    </source>
</evidence>
<dbReference type="EMBL" id="CP001291">
    <property type="protein sequence ID" value="ACK70241.1"/>
    <property type="molecule type" value="Genomic_DNA"/>
</dbReference>
<feature type="chain" id="PRO_5002856405" evidence="2">
    <location>
        <begin position="25"/>
        <end position="126"/>
    </location>
</feature>
<dbReference type="Proteomes" id="UP000002384">
    <property type="component" value="Chromosome"/>
</dbReference>
<proteinExistence type="predicted"/>
<keyword evidence="2" id="KW-0732">Signal</keyword>
<evidence type="ECO:0000256" key="1">
    <source>
        <dbReference type="SAM" id="Phobius"/>
    </source>
</evidence>
<organism evidence="3 4">
    <name type="scientific">Gloeothece citriformis (strain PCC 7424)</name>
    <name type="common">Cyanothece sp. (strain PCC 7424)</name>
    <dbReference type="NCBI Taxonomy" id="65393"/>
    <lineage>
        <taxon>Bacteria</taxon>
        <taxon>Bacillati</taxon>
        <taxon>Cyanobacteriota</taxon>
        <taxon>Cyanophyceae</taxon>
        <taxon>Oscillatoriophycideae</taxon>
        <taxon>Chroococcales</taxon>
        <taxon>Aphanothecaceae</taxon>
        <taxon>Gloeothece</taxon>
        <taxon>Gloeothece citriformis</taxon>
    </lineage>
</organism>